<dbReference type="AlphaFoldDB" id="A0A3P8CKB9"/>
<evidence type="ECO:0000313" key="1">
    <source>
        <dbReference type="EMBL" id="VDP19924.1"/>
    </source>
</evidence>
<evidence type="ECO:0000313" key="2">
    <source>
        <dbReference type="Proteomes" id="UP000277204"/>
    </source>
</evidence>
<accession>A0A3P8CKB9</accession>
<dbReference type="Proteomes" id="UP000277204">
    <property type="component" value="Unassembled WGS sequence"/>
</dbReference>
<name>A0A3P8CKB9_9TREM</name>
<sequence length="76" mass="9121">MLKVLPTEHDQQMQLEQYHKPALIQMVVYHHLNLHQRKILLPGKLYQIHHNEVVLILIVRNSMIYSTKVIVLTIWM</sequence>
<proteinExistence type="predicted"/>
<reference evidence="1 2" key="1">
    <citation type="submission" date="2018-11" db="EMBL/GenBank/DDBJ databases">
        <authorList>
            <consortium name="Pathogen Informatics"/>
        </authorList>
    </citation>
    <scope>NUCLEOTIDE SEQUENCE [LARGE SCALE GENOMIC DNA]</scope>
    <source>
        <strain evidence="1 2">Zambia</strain>
    </source>
</reference>
<keyword evidence="2" id="KW-1185">Reference proteome</keyword>
<dbReference type="EMBL" id="UZAI01017058">
    <property type="protein sequence ID" value="VDP19924.1"/>
    <property type="molecule type" value="Genomic_DNA"/>
</dbReference>
<gene>
    <name evidence="1" type="ORF">SMRZ_LOCUS16080</name>
</gene>
<organism evidence="1 2">
    <name type="scientific">Schistosoma margrebowiei</name>
    <dbReference type="NCBI Taxonomy" id="48269"/>
    <lineage>
        <taxon>Eukaryota</taxon>
        <taxon>Metazoa</taxon>
        <taxon>Spiralia</taxon>
        <taxon>Lophotrochozoa</taxon>
        <taxon>Platyhelminthes</taxon>
        <taxon>Trematoda</taxon>
        <taxon>Digenea</taxon>
        <taxon>Strigeidida</taxon>
        <taxon>Schistosomatoidea</taxon>
        <taxon>Schistosomatidae</taxon>
        <taxon>Schistosoma</taxon>
    </lineage>
</organism>
<protein>
    <submittedName>
        <fullName evidence="1">Uncharacterized protein</fullName>
    </submittedName>
</protein>